<feature type="non-terminal residue" evidence="1">
    <location>
        <position position="69"/>
    </location>
</feature>
<sequence length="69" mass="7413">MYFVLRSSSKKNLSPKAGFKSSSQIAFSSYFAKNGMPTHSDSLPCNSCSAITFCPLISDTPRTCTLPGV</sequence>
<gene>
    <name evidence="1" type="ORF">METZ01_LOCUS367476</name>
</gene>
<evidence type="ECO:0000313" key="1">
    <source>
        <dbReference type="EMBL" id="SVD14622.1"/>
    </source>
</evidence>
<name>A0A382SYH8_9ZZZZ</name>
<protein>
    <submittedName>
        <fullName evidence="1">Uncharacterized protein</fullName>
    </submittedName>
</protein>
<proteinExistence type="predicted"/>
<dbReference type="AlphaFoldDB" id="A0A382SYH8"/>
<organism evidence="1">
    <name type="scientific">marine metagenome</name>
    <dbReference type="NCBI Taxonomy" id="408172"/>
    <lineage>
        <taxon>unclassified sequences</taxon>
        <taxon>metagenomes</taxon>
        <taxon>ecological metagenomes</taxon>
    </lineage>
</organism>
<accession>A0A382SYH8</accession>
<dbReference type="EMBL" id="UINC01132355">
    <property type="protein sequence ID" value="SVD14622.1"/>
    <property type="molecule type" value="Genomic_DNA"/>
</dbReference>
<reference evidence="1" key="1">
    <citation type="submission" date="2018-05" db="EMBL/GenBank/DDBJ databases">
        <authorList>
            <person name="Lanie J.A."/>
            <person name="Ng W.-L."/>
            <person name="Kazmierczak K.M."/>
            <person name="Andrzejewski T.M."/>
            <person name="Davidsen T.M."/>
            <person name="Wayne K.J."/>
            <person name="Tettelin H."/>
            <person name="Glass J.I."/>
            <person name="Rusch D."/>
            <person name="Podicherti R."/>
            <person name="Tsui H.-C.T."/>
            <person name="Winkler M.E."/>
        </authorList>
    </citation>
    <scope>NUCLEOTIDE SEQUENCE</scope>
</reference>